<reference evidence="1 2" key="1">
    <citation type="submission" date="2018-08" db="EMBL/GenBank/DDBJ databases">
        <title>A genome reference for cultivated species of the human gut microbiota.</title>
        <authorList>
            <person name="Zou Y."/>
            <person name="Xue W."/>
            <person name="Luo G."/>
        </authorList>
    </citation>
    <scope>NUCLEOTIDE SEQUENCE [LARGE SCALE GENOMIC DNA]</scope>
    <source>
        <strain evidence="1 2">AM35-14</strain>
    </source>
</reference>
<evidence type="ECO:0000313" key="2">
    <source>
        <dbReference type="Proteomes" id="UP000283975"/>
    </source>
</evidence>
<sequence>MWLMGQYVAAALDATVCNAMPFVKRRRKGKYPEKPVRVTPLTPEEKQEEEEKALEQFMNFFNSMESENKGK</sequence>
<dbReference type="EMBL" id="QSHZ01000069">
    <property type="protein sequence ID" value="RHC45814.1"/>
    <property type="molecule type" value="Genomic_DNA"/>
</dbReference>
<accession>A0A414AES7</accession>
<organism evidence="1 2">
    <name type="scientific">Enterocloster bolteae</name>
    <dbReference type="NCBI Taxonomy" id="208479"/>
    <lineage>
        <taxon>Bacteria</taxon>
        <taxon>Bacillati</taxon>
        <taxon>Bacillota</taxon>
        <taxon>Clostridia</taxon>
        <taxon>Lachnospirales</taxon>
        <taxon>Lachnospiraceae</taxon>
        <taxon>Enterocloster</taxon>
    </lineage>
</organism>
<proteinExistence type="predicted"/>
<comment type="caution">
    <text evidence="1">The sequence shown here is derived from an EMBL/GenBank/DDBJ whole genome shotgun (WGS) entry which is preliminary data.</text>
</comment>
<name>A0A414AES7_9FIRM</name>
<evidence type="ECO:0000313" key="1">
    <source>
        <dbReference type="EMBL" id="RHC45814.1"/>
    </source>
</evidence>
<dbReference type="Proteomes" id="UP000283975">
    <property type="component" value="Unassembled WGS sequence"/>
</dbReference>
<gene>
    <name evidence="1" type="ORF">DW839_31855</name>
</gene>
<dbReference type="AlphaFoldDB" id="A0A414AES7"/>
<protein>
    <submittedName>
        <fullName evidence="1">Uncharacterized protein</fullName>
    </submittedName>
</protein>